<feature type="non-terminal residue" evidence="1">
    <location>
        <position position="1"/>
    </location>
</feature>
<comment type="caution">
    <text evidence="1">The sequence shown here is derived from an EMBL/GenBank/DDBJ whole genome shotgun (WGS) entry which is preliminary data.</text>
</comment>
<name>A0A699XMJ7_TANCI</name>
<feature type="non-terminal residue" evidence="1">
    <location>
        <position position="84"/>
    </location>
</feature>
<evidence type="ECO:0000313" key="1">
    <source>
        <dbReference type="EMBL" id="GFD59066.1"/>
    </source>
</evidence>
<dbReference type="AlphaFoldDB" id="A0A699XMJ7"/>
<gene>
    <name evidence="1" type="ORF">Tci_931035</name>
</gene>
<protein>
    <submittedName>
        <fullName evidence="1">Uncharacterized protein</fullName>
    </submittedName>
</protein>
<organism evidence="1">
    <name type="scientific">Tanacetum cinerariifolium</name>
    <name type="common">Dalmatian daisy</name>
    <name type="synonym">Chrysanthemum cinerariifolium</name>
    <dbReference type="NCBI Taxonomy" id="118510"/>
    <lineage>
        <taxon>Eukaryota</taxon>
        <taxon>Viridiplantae</taxon>
        <taxon>Streptophyta</taxon>
        <taxon>Embryophyta</taxon>
        <taxon>Tracheophyta</taxon>
        <taxon>Spermatophyta</taxon>
        <taxon>Magnoliopsida</taxon>
        <taxon>eudicotyledons</taxon>
        <taxon>Gunneridae</taxon>
        <taxon>Pentapetalae</taxon>
        <taxon>asterids</taxon>
        <taxon>campanulids</taxon>
        <taxon>Asterales</taxon>
        <taxon>Asteraceae</taxon>
        <taxon>Asteroideae</taxon>
        <taxon>Anthemideae</taxon>
        <taxon>Anthemidinae</taxon>
        <taxon>Tanacetum</taxon>
    </lineage>
</organism>
<dbReference type="EMBL" id="BKCJ011860678">
    <property type="protein sequence ID" value="GFD59066.1"/>
    <property type="molecule type" value="Genomic_DNA"/>
</dbReference>
<accession>A0A699XMJ7</accession>
<proteinExistence type="predicted"/>
<reference evidence="1" key="1">
    <citation type="journal article" date="2019" name="Sci. Rep.">
        <title>Draft genome of Tanacetum cinerariifolium, the natural source of mosquito coil.</title>
        <authorList>
            <person name="Yamashiro T."/>
            <person name="Shiraishi A."/>
            <person name="Satake H."/>
            <person name="Nakayama K."/>
        </authorList>
    </citation>
    <scope>NUCLEOTIDE SEQUENCE</scope>
</reference>
<sequence length="84" mass="9138">REARRGSYGAGEQATGRQGQRCRLAGWGDVGRIDQVPKLSRNTRIKRDGCAVGYRSDAVSYHVGREAALRYRGGGVGYLGRGQL</sequence>